<dbReference type="SMART" id="SM00387">
    <property type="entry name" value="HATPase_c"/>
    <property type="match status" value="1"/>
</dbReference>
<dbReference type="Pfam" id="PF02518">
    <property type="entry name" value="HATPase_c"/>
    <property type="match status" value="1"/>
</dbReference>
<dbReference type="PROSITE" id="PS50109">
    <property type="entry name" value="HIS_KIN"/>
    <property type="match status" value="1"/>
</dbReference>
<dbReference type="PRINTS" id="PR00344">
    <property type="entry name" value="BCTRLSENSOR"/>
</dbReference>
<dbReference type="CDD" id="cd00075">
    <property type="entry name" value="HATPase"/>
    <property type="match status" value="1"/>
</dbReference>
<dbReference type="Pfam" id="PF00512">
    <property type="entry name" value="HisKA"/>
    <property type="match status" value="1"/>
</dbReference>
<protein>
    <recommendedName>
        <fullName evidence="2">histidine kinase</fullName>
        <ecNumber evidence="2">2.7.13.3</ecNumber>
    </recommendedName>
</protein>
<accession>A0A7C3PJ49</accession>
<dbReference type="GO" id="GO:0000155">
    <property type="term" value="F:phosphorelay sensor kinase activity"/>
    <property type="evidence" value="ECO:0007669"/>
    <property type="project" value="InterPro"/>
</dbReference>
<dbReference type="InterPro" id="IPR004358">
    <property type="entry name" value="Sig_transdc_His_kin-like_C"/>
</dbReference>
<dbReference type="Gene3D" id="3.30.565.10">
    <property type="entry name" value="Histidine kinase-like ATPase, C-terminal domain"/>
    <property type="match status" value="1"/>
</dbReference>
<dbReference type="Gene3D" id="1.10.287.130">
    <property type="match status" value="1"/>
</dbReference>
<proteinExistence type="predicted"/>
<evidence type="ECO:0000256" key="7">
    <source>
        <dbReference type="PROSITE-ProRule" id="PRU00169"/>
    </source>
</evidence>
<dbReference type="InterPro" id="IPR003594">
    <property type="entry name" value="HATPase_dom"/>
</dbReference>
<evidence type="ECO:0000256" key="2">
    <source>
        <dbReference type="ARBA" id="ARBA00012438"/>
    </source>
</evidence>
<dbReference type="SUPFAM" id="SSF52172">
    <property type="entry name" value="CheY-like"/>
    <property type="match status" value="1"/>
</dbReference>
<dbReference type="Pfam" id="PF00072">
    <property type="entry name" value="Response_reg"/>
    <property type="match status" value="1"/>
</dbReference>
<sequence length="375" mass="41178">MSKIRVLVVEDEPIVAEDIASRLERMGYEVVDVVESGEAAISAAAATKPDLALMDIVLEGEMDGIQAAEHLKENYGIPIVYLTANADETTLQRAKATVPFGYILKPFKEKELKVTIEIAISRHQADLEVQRALQKVQALAVPQDSPENAEANGPQSQYLMMAVHELRTPLSIVKVSASLLRERGEDMAAPERNRNLAYIENAVSSMNDLLEDVLMFSKFNHTCATLAPEPIDLKEFCESLITALRWSLGEQYVVNFSARGDCRSVAADPKLLWHLINNLLSNAVKYSPQASTVSLEVECTDRTVTIRVIDQGIGIPLEDQDQLFEPFHRARNVGSIAGTGLGLAIVKHCVDLHNGQISFISTPGEGTTFTVTLPR</sequence>
<feature type="domain" description="Response regulatory" evidence="9">
    <location>
        <begin position="5"/>
        <end position="120"/>
    </location>
</feature>
<dbReference type="InterPro" id="IPR011006">
    <property type="entry name" value="CheY-like_superfamily"/>
</dbReference>
<keyword evidence="6" id="KW-0902">Two-component regulatory system</keyword>
<dbReference type="InterPro" id="IPR036097">
    <property type="entry name" value="HisK_dim/P_sf"/>
</dbReference>
<organism evidence="10">
    <name type="scientific">Oscillatoriales cyanobacterium SpSt-418</name>
    <dbReference type="NCBI Taxonomy" id="2282169"/>
    <lineage>
        <taxon>Bacteria</taxon>
        <taxon>Bacillati</taxon>
        <taxon>Cyanobacteriota</taxon>
        <taxon>Cyanophyceae</taxon>
        <taxon>Oscillatoriophycideae</taxon>
        <taxon>Oscillatoriales</taxon>
    </lineage>
</organism>
<evidence type="ECO:0000259" key="9">
    <source>
        <dbReference type="PROSITE" id="PS50110"/>
    </source>
</evidence>
<gene>
    <name evidence="10" type="ORF">ENR64_24000</name>
</gene>
<feature type="domain" description="Histidine kinase" evidence="8">
    <location>
        <begin position="161"/>
        <end position="375"/>
    </location>
</feature>
<dbReference type="AlphaFoldDB" id="A0A7C3PJ49"/>
<keyword evidence="4" id="KW-0808">Transferase</keyword>
<keyword evidence="5 10" id="KW-0418">Kinase</keyword>
<dbReference type="PANTHER" id="PTHR43547:SF2">
    <property type="entry name" value="HYBRID SIGNAL TRANSDUCTION HISTIDINE KINASE C"/>
    <property type="match status" value="1"/>
</dbReference>
<dbReference type="SMART" id="SM00388">
    <property type="entry name" value="HisKA"/>
    <property type="match status" value="1"/>
</dbReference>
<dbReference type="PROSITE" id="PS50110">
    <property type="entry name" value="RESPONSE_REGULATORY"/>
    <property type="match status" value="1"/>
</dbReference>
<evidence type="ECO:0000313" key="10">
    <source>
        <dbReference type="EMBL" id="HFN00760.1"/>
    </source>
</evidence>
<dbReference type="InterPro" id="IPR001789">
    <property type="entry name" value="Sig_transdc_resp-reg_receiver"/>
</dbReference>
<dbReference type="Gene3D" id="3.40.50.2300">
    <property type="match status" value="1"/>
</dbReference>
<evidence type="ECO:0000256" key="5">
    <source>
        <dbReference type="ARBA" id="ARBA00022777"/>
    </source>
</evidence>
<evidence type="ECO:0000256" key="1">
    <source>
        <dbReference type="ARBA" id="ARBA00000085"/>
    </source>
</evidence>
<dbReference type="SMART" id="SM00448">
    <property type="entry name" value="REC"/>
    <property type="match status" value="1"/>
</dbReference>
<dbReference type="InterPro" id="IPR003661">
    <property type="entry name" value="HisK_dim/P_dom"/>
</dbReference>
<dbReference type="SUPFAM" id="SSF47384">
    <property type="entry name" value="Homodimeric domain of signal transducing histidine kinase"/>
    <property type="match status" value="1"/>
</dbReference>
<dbReference type="CDD" id="cd17534">
    <property type="entry name" value="REC_DC-like"/>
    <property type="match status" value="1"/>
</dbReference>
<dbReference type="EC" id="2.7.13.3" evidence="2"/>
<comment type="catalytic activity">
    <reaction evidence="1">
        <text>ATP + protein L-histidine = ADP + protein N-phospho-L-histidine.</text>
        <dbReference type="EC" id="2.7.13.3"/>
    </reaction>
</comment>
<name>A0A7C3PJ49_9CYAN</name>
<keyword evidence="3 7" id="KW-0597">Phosphoprotein</keyword>
<evidence type="ECO:0000259" key="8">
    <source>
        <dbReference type="PROSITE" id="PS50109"/>
    </source>
</evidence>
<evidence type="ECO:0000256" key="3">
    <source>
        <dbReference type="ARBA" id="ARBA00022553"/>
    </source>
</evidence>
<dbReference type="FunFam" id="3.30.565.10:FF:000006">
    <property type="entry name" value="Sensor histidine kinase WalK"/>
    <property type="match status" value="1"/>
</dbReference>
<feature type="modified residue" description="4-aspartylphosphate" evidence="7">
    <location>
        <position position="55"/>
    </location>
</feature>
<reference evidence="10" key="1">
    <citation type="journal article" date="2020" name="mSystems">
        <title>Genome- and Community-Level Interaction Insights into Carbon Utilization and Element Cycling Functions of Hydrothermarchaeota in Hydrothermal Sediment.</title>
        <authorList>
            <person name="Zhou Z."/>
            <person name="Liu Y."/>
            <person name="Xu W."/>
            <person name="Pan J."/>
            <person name="Luo Z.H."/>
            <person name="Li M."/>
        </authorList>
    </citation>
    <scope>NUCLEOTIDE SEQUENCE [LARGE SCALE GENOMIC DNA]</scope>
    <source>
        <strain evidence="10">SpSt-418</strain>
    </source>
</reference>
<dbReference type="EMBL" id="DSRU01000341">
    <property type="protein sequence ID" value="HFN00760.1"/>
    <property type="molecule type" value="Genomic_DNA"/>
</dbReference>
<evidence type="ECO:0000256" key="6">
    <source>
        <dbReference type="ARBA" id="ARBA00023012"/>
    </source>
</evidence>
<dbReference type="InterPro" id="IPR005467">
    <property type="entry name" value="His_kinase_dom"/>
</dbReference>
<dbReference type="CDD" id="cd00082">
    <property type="entry name" value="HisKA"/>
    <property type="match status" value="1"/>
</dbReference>
<dbReference type="InterPro" id="IPR036890">
    <property type="entry name" value="HATPase_C_sf"/>
</dbReference>
<comment type="caution">
    <text evidence="10">The sequence shown here is derived from an EMBL/GenBank/DDBJ whole genome shotgun (WGS) entry which is preliminary data.</text>
</comment>
<evidence type="ECO:0000256" key="4">
    <source>
        <dbReference type="ARBA" id="ARBA00022679"/>
    </source>
</evidence>
<dbReference type="SUPFAM" id="SSF55874">
    <property type="entry name" value="ATPase domain of HSP90 chaperone/DNA topoisomerase II/histidine kinase"/>
    <property type="match status" value="1"/>
</dbReference>
<dbReference type="PANTHER" id="PTHR43547">
    <property type="entry name" value="TWO-COMPONENT HISTIDINE KINASE"/>
    <property type="match status" value="1"/>
</dbReference>